<evidence type="ECO:0000313" key="3">
    <source>
        <dbReference type="Proteomes" id="UP001281731"/>
    </source>
</evidence>
<sequence length="83" mass="9189">MKPFIHLTITIALAVIAVMPAANDMPIGIFIGSVAGIWAGVADGAYREEARKREERARRAGQVRSFSRAEHMEQAAKYIQGRY</sequence>
<feature type="transmembrane region" description="Helical" evidence="1">
    <location>
        <begin position="27"/>
        <end position="46"/>
    </location>
</feature>
<keyword evidence="1" id="KW-1133">Transmembrane helix</keyword>
<keyword evidence="1" id="KW-0472">Membrane</keyword>
<proteinExistence type="predicted"/>
<accession>A0AAW9HWB4</accession>
<reference evidence="2" key="1">
    <citation type="submission" date="2023-10" db="EMBL/GenBank/DDBJ databases">
        <title>Whole Genome based description of the genera Actinobaculum and Actinotignum reveals a complex phylogenetic relationship within the species included in the genus Actinotignum.</title>
        <authorList>
            <person name="Jensen C.S."/>
            <person name="Dargis R."/>
            <person name="Kemp M."/>
            <person name="Christensen J.J."/>
        </authorList>
    </citation>
    <scope>NUCLEOTIDE SEQUENCE</scope>
    <source>
        <strain evidence="2">SLA_B511</strain>
    </source>
</reference>
<evidence type="ECO:0000256" key="1">
    <source>
        <dbReference type="SAM" id="Phobius"/>
    </source>
</evidence>
<name>A0AAW9HWB4_9ACTO</name>
<comment type="caution">
    <text evidence="2">The sequence shown here is derived from an EMBL/GenBank/DDBJ whole genome shotgun (WGS) entry which is preliminary data.</text>
</comment>
<dbReference type="Proteomes" id="UP001281731">
    <property type="component" value="Unassembled WGS sequence"/>
</dbReference>
<protein>
    <submittedName>
        <fullName evidence="2">Uncharacterized protein</fullName>
    </submittedName>
</protein>
<dbReference type="EMBL" id="JAWNGC010000001">
    <property type="protein sequence ID" value="MDY5154309.1"/>
    <property type="molecule type" value="Genomic_DNA"/>
</dbReference>
<gene>
    <name evidence="2" type="ORF">R6G80_01005</name>
</gene>
<dbReference type="RefSeq" id="WP_320756215.1">
    <property type="nucleotide sequence ID" value="NZ_JAWNGC010000001.1"/>
</dbReference>
<dbReference type="AlphaFoldDB" id="A0AAW9HWB4"/>
<keyword evidence="1" id="KW-0812">Transmembrane</keyword>
<organism evidence="2 3">
    <name type="scientific">Actinotignum urinale</name>
    <dbReference type="NCBI Taxonomy" id="190146"/>
    <lineage>
        <taxon>Bacteria</taxon>
        <taxon>Bacillati</taxon>
        <taxon>Actinomycetota</taxon>
        <taxon>Actinomycetes</taxon>
        <taxon>Actinomycetales</taxon>
        <taxon>Actinomycetaceae</taxon>
        <taxon>Actinotignum</taxon>
    </lineage>
</organism>
<evidence type="ECO:0000313" key="2">
    <source>
        <dbReference type="EMBL" id="MDY5154309.1"/>
    </source>
</evidence>